<dbReference type="STRING" id="930990.A0A067MXY2"/>
<dbReference type="PANTHER" id="PTHR22796">
    <property type="entry name" value="URG4-RELATED"/>
    <property type="match status" value="1"/>
</dbReference>
<reference evidence="2" key="1">
    <citation type="journal article" date="2014" name="Proc. Natl. Acad. Sci. U.S.A.">
        <title>Extensive sampling of basidiomycete genomes demonstrates inadequacy of the white-rot/brown-rot paradigm for wood decay fungi.</title>
        <authorList>
            <person name="Riley R."/>
            <person name="Salamov A.A."/>
            <person name="Brown D.W."/>
            <person name="Nagy L.G."/>
            <person name="Floudas D."/>
            <person name="Held B.W."/>
            <person name="Levasseur A."/>
            <person name="Lombard V."/>
            <person name="Morin E."/>
            <person name="Otillar R."/>
            <person name="Lindquist E.A."/>
            <person name="Sun H."/>
            <person name="LaButti K.M."/>
            <person name="Schmutz J."/>
            <person name="Jabbour D."/>
            <person name="Luo H."/>
            <person name="Baker S.E."/>
            <person name="Pisabarro A.G."/>
            <person name="Walton J.D."/>
            <person name="Blanchette R.A."/>
            <person name="Henrissat B."/>
            <person name="Martin F."/>
            <person name="Cullen D."/>
            <person name="Hibbett D.S."/>
            <person name="Grigoriev I.V."/>
        </authorList>
    </citation>
    <scope>NUCLEOTIDE SEQUENCE [LARGE SCALE GENOMIC DNA]</scope>
    <source>
        <strain evidence="2">FD-172 SS1</strain>
    </source>
</reference>
<keyword evidence="2" id="KW-1185">Reference proteome</keyword>
<dbReference type="InterPro" id="IPR027417">
    <property type="entry name" value="P-loop_NTPase"/>
</dbReference>
<protein>
    <recommendedName>
        <fullName evidence="3">VLIG-type G domain-containing protein</fullName>
    </recommendedName>
</protein>
<dbReference type="HOGENOM" id="CLU_038603_0_0_1"/>
<evidence type="ECO:0000313" key="2">
    <source>
        <dbReference type="Proteomes" id="UP000027195"/>
    </source>
</evidence>
<name>A0A067MXY2_BOTB1</name>
<dbReference type="AlphaFoldDB" id="A0A067MXY2"/>
<dbReference type="PANTHER" id="PTHR22796:SF1">
    <property type="entry name" value="VWFA DOMAIN-CONTAINING PROTEIN"/>
    <property type="match status" value="1"/>
</dbReference>
<dbReference type="EMBL" id="KL198026">
    <property type="protein sequence ID" value="KDQ16742.1"/>
    <property type="molecule type" value="Genomic_DNA"/>
</dbReference>
<evidence type="ECO:0008006" key="3">
    <source>
        <dbReference type="Google" id="ProtNLM"/>
    </source>
</evidence>
<dbReference type="OrthoDB" id="2343366at2759"/>
<evidence type="ECO:0000313" key="1">
    <source>
        <dbReference type="EMBL" id="KDQ16742.1"/>
    </source>
</evidence>
<organism evidence="1 2">
    <name type="scientific">Botryobasidium botryosum (strain FD-172 SS1)</name>
    <dbReference type="NCBI Taxonomy" id="930990"/>
    <lineage>
        <taxon>Eukaryota</taxon>
        <taxon>Fungi</taxon>
        <taxon>Dikarya</taxon>
        <taxon>Basidiomycota</taxon>
        <taxon>Agaricomycotina</taxon>
        <taxon>Agaricomycetes</taxon>
        <taxon>Cantharellales</taxon>
        <taxon>Botryobasidiaceae</taxon>
        <taxon>Botryobasidium</taxon>
    </lineage>
</organism>
<sequence length="660" mass="74086">MFSLARGVTSFSITSYAHWSCIHLVCLHPEDQRCFSYALDITKKASEFSFRAHGSGEAGPSTCPSQATRNNSLVNCHADVWSRYPIVAAIKRNTLTSAGRCTPSITYGADRDHKQYPRHFADLIRTFERAKRKPTNHLLDDIQIRASSLLSLKDHGLHSDVSVFKFGQWFVELFCLIPIHIAITNSNRFIPLKDGVHSMEYEHSLLGADIGKITESLSFGWYESIFRSYMATTPVKVVTSMGEQSVGKSYALNHLVDTSFAGSAMRCTEGVWLSLTPTRDALIVSMDFEGVRSIERSAQEDTLLVLFNVAISNLVLFRNNFVFSRDIAGLFASFQSSSTFLDPGSNPNLFQSTLAIVIKDVVDSDKDEIVQEFQLKFRRIVQEEQEKNFITRMHAGRLHIIPWPVIESPQFYKSFGVLRRQLEGQHSTHGAAGVFLQTLKILMAKIKAATLNQFTPHLHLSENLASHRAQQLLSALPCALSHGFMTVEPELEPLKDMDTDKLIPSADSNAIFYLRNPDAPPNEEAQQKAQVLLELRSSLSSHSSIRQTIADTEWIKQLASHFQMLAQERIQHVRDWITNNISRFAEDNADIRSLQRAFQDRIVELQANIELCGSACASCGLVCVQGKRHDDFHDCGTSHNCIQNCEFDHGEEISYPCGLG</sequence>
<dbReference type="SUPFAM" id="SSF52540">
    <property type="entry name" value="P-loop containing nucleoside triphosphate hydrolases"/>
    <property type="match status" value="1"/>
</dbReference>
<gene>
    <name evidence="1" type="ORF">BOTBODRAFT_106461</name>
</gene>
<dbReference type="Proteomes" id="UP000027195">
    <property type="component" value="Unassembled WGS sequence"/>
</dbReference>
<dbReference type="InParanoid" id="A0A067MXY2"/>
<dbReference type="Gene3D" id="3.40.50.300">
    <property type="entry name" value="P-loop containing nucleotide triphosphate hydrolases"/>
    <property type="match status" value="1"/>
</dbReference>
<accession>A0A067MXY2</accession>
<proteinExistence type="predicted"/>